<proteinExistence type="predicted"/>
<organism evidence="2 3">
    <name type="scientific">Alkalicoccobacillus gibsonii</name>
    <dbReference type="NCBI Taxonomy" id="79881"/>
    <lineage>
        <taxon>Bacteria</taxon>
        <taxon>Bacillati</taxon>
        <taxon>Bacillota</taxon>
        <taxon>Bacilli</taxon>
        <taxon>Bacillales</taxon>
        <taxon>Bacillaceae</taxon>
        <taxon>Alkalicoccobacillus</taxon>
    </lineage>
</organism>
<evidence type="ECO:0000256" key="1">
    <source>
        <dbReference type="SAM" id="Phobius"/>
    </source>
</evidence>
<keyword evidence="1" id="KW-0812">Transmembrane</keyword>
<keyword evidence="3" id="KW-1185">Reference proteome</keyword>
<dbReference type="RefSeq" id="WP_343128965.1">
    <property type="nucleotide sequence ID" value="NZ_JBCITK010000001.1"/>
</dbReference>
<comment type="caution">
    <text evidence="2">The sequence shown here is derived from an EMBL/GenBank/DDBJ whole genome shotgun (WGS) entry which is preliminary data.</text>
</comment>
<accession>A0ABU9VDS5</accession>
<keyword evidence="1" id="KW-0472">Membrane</keyword>
<evidence type="ECO:0000313" key="3">
    <source>
        <dbReference type="Proteomes" id="UP001418796"/>
    </source>
</evidence>
<sequence>MDNPKEKKYIVLPHSAYTKSLNAFKQGMQDGAEPKPKSRGAYIASSLGAAALLGFIIFTFLPVTDNQEQPADEENQVEKVEEVNEEKAVDLDEIGVNEELLSEVVERDQFETGDSWGDVQFHYNELLTFAPSDWRLTNYDDEFSDGSKAVITGFGGILQTILVFEETASPEEVDRARKELISDVLYTQATEVPINRLEELVEKKDGLNLWHSKYKDRFAIELDDEAKMFTLLNEKEGRLYDYVEANLFGKKLILLTDVGIDQSNKRALTYFTLGTISPADDGVVSKGPYENKYGRPESLTMVTGIWEYEFTDLNLYEHELGFTSYVEEGTDLEKIERNGFTEWKFINDHSKDNRYYSFGKLDPAIPIENAKETLINGYELDPKNVEGSSQVSFSHSIGRDTSNEIVRSFELVQKQGEWYYTYTQEDYSTGFKGPSHHALVSKFQQEIMFH</sequence>
<dbReference type="Proteomes" id="UP001418796">
    <property type="component" value="Unassembled WGS sequence"/>
</dbReference>
<gene>
    <name evidence="2" type="ORF">MKY91_01185</name>
</gene>
<feature type="transmembrane region" description="Helical" evidence="1">
    <location>
        <begin position="41"/>
        <end position="61"/>
    </location>
</feature>
<evidence type="ECO:0008006" key="4">
    <source>
        <dbReference type="Google" id="ProtNLM"/>
    </source>
</evidence>
<evidence type="ECO:0000313" key="2">
    <source>
        <dbReference type="EMBL" id="MEN0641777.1"/>
    </source>
</evidence>
<reference evidence="2 3" key="1">
    <citation type="submission" date="2024-03" db="EMBL/GenBank/DDBJ databases">
        <title>Bacilli Hybrid Assemblies.</title>
        <authorList>
            <person name="Kovac J."/>
        </authorList>
    </citation>
    <scope>NUCLEOTIDE SEQUENCE [LARGE SCALE GENOMIC DNA]</scope>
    <source>
        <strain evidence="2 3">FSL R7-0666</strain>
    </source>
</reference>
<protein>
    <recommendedName>
        <fullName evidence="4">DUF4179 domain-containing protein</fullName>
    </recommendedName>
</protein>
<dbReference type="EMBL" id="JBCITK010000001">
    <property type="protein sequence ID" value="MEN0641777.1"/>
    <property type="molecule type" value="Genomic_DNA"/>
</dbReference>
<name>A0ABU9VDS5_9BACI</name>
<keyword evidence="1" id="KW-1133">Transmembrane helix</keyword>